<reference evidence="1" key="1">
    <citation type="journal article" date="2020" name="mSystems">
        <title>Genome- and Community-Level Interaction Insights into Carbon Utilization and Element Cycling Functions of Hydrothermarchaeota in Hydrothermal Sediment.</title>
        <authorList>
            <person name="Zhou Z."/>
            <person name="Liu Y."/>
            <person name="Xu W."/>
            <person name="Pan J."/>
            <person name="Luo Z.H."/>
            <person name="Li M."/>
        </authorList>
    </citation>
    <scope>NUCLEOTIDE SEQUENCE [LARGE SCALE GENOMIC DNA]</scope>
    <source>
        <strain evidence="1">SpSt-735</strain>
    </source>
</reference>
<organism evidence="1">
    <name type="scientific">Thermofilum pendens</name>
    <dbReference type="NCBI Taxonomy" id="2269"/>
    <lineage>
        <taxon>Archaea</taxon>
        <taxon>Thermoproteota</taxon>
        <taxon>Thermoprotei</taxon>
        <taxon>Thermofilales</taxon>
        <taxon>Thermofilaceae</taxon>
        <taxon>Thermofilum</taxon>
    </lineage>
</organism>
<accession>A0A7C4FAW4</accession>
<dbReference type="EMBL" id="DTFI01000012">
    <property type="protein sequence ID" value="HGI42827.1"/>
    <property type="molecule type" value="Genomic_DNA"/>
</dbReference>
<evidence type="ECO:0000313" key="1">
    <source>
        <dbReference type="EMBL" id="HGI42827.1"/>
    </source>
</evidence>
<proteinExistence type="predicted"/>
<dbReference type="AlphaFoldDB" id="A0A7C4FAW4"/>
<gene>
    <name evidence="1" type="ORF">ENV17_00350</name>
</gene>
<name>A0A7C4FAW4_THEPE</name>
<protein>
    <recommendedName>
        <fullName evidence="2">Cyclophilin TM1367-like domain-containing protein</fullName>
    </recommendedName>
</protein>
<comment type="caution">
    <text evidence="1">The sequence shown here is derived from an EMBL/GenBank/DDBJ whole genome shotgun (WGS) entry which is preliminary data.</text>
</comment>
<evidence type="ECO:0008006" key="2">
    <source>
        <dbReference type="Google" id="ProtNLM"/>
    </source>
</evidence>
<sequence>MEVDRALLLVEQRGSTLAKALLKRELIPFNFDSLLGVKATITRASTSKGLLLLPLPVRLRQEHSLYRAFSQGDVLVVHQLGCIAVVVERQQLESIEAYKAGEVIEGLENLSRLPSGATVTLRITPAERSI</sequence>